<evidence type="ECO:0000256" key="1">
    <source>
        <dbReference type="ARBA" id="ARBA00022884"/>
    </source>
</evidence>
<dbReference type="GO" id="GO:0003723">
    <property type="term" value="F:RNA binding"/>
    <property type="evidence" value="ECO:0007669"/>
    <property type="project" value="UniProtKB-KW"/>
</dbReference>
<organism evidence="3 4">
    <name type="scientific">Bugula neritina</name>
    <name type="common">Brown bryozoan</name>
    <name type="synonym">Sertularia neritina</name>
    <dbReference type="NCBI Taxonomy" id="10212"/>
    <lineage>
        <taxon>Eukaryota</taxon>
        <taxon>Metazoa</taxon>
        <taxon>Spiralia</taxon>
        <taxon>Lophotrochozoa</taxon>
        <taxon>Bryozoa</taxon>
        <taxon>Gymnolaemata</taxon>
        <taxon>Cheilostomatida</taxon>
        <taxon>Flustrina</taxon>
        <taxon>Buguloidea</taxon>
        <taxon>Bugulidae</taxon>
        <taxon>Bugula</taxon>
    </lineage>
</organism>
<comment type="caution">
    <text evidence="3">The sequence shown here is derived from an EMBL/GenBank/DDBJ whole genome shotgun (WGS) entry which is preliminary data.</text>
</comment>
<dbReference type="InterPro" id="IPR002483">
    <property type="entry name" value="PWI_dom"/>
</dbReference>
<proteinExistence type="predicted"/>
<dbReference type="Pfam" id="PF01480">
    <property type="entry name" value="PWI"/>
    <property type="match status" value="1"/>
</dbReference>
<dbReference type="GO" id="GO:0005634">
    <property type="term" value="C:nucleus"/>
    <property type="evidence" value="ECO:0007669"/>
    <property type="project" value="TreeGrafter"/>
</dbReference>
<evidence type="ECO:0000259" key="2">
    <source>
        <dbReference type="Pfam" id="PF01480"/>
    </source>
</evidence>
<feature type="domain" description="PWI" evidence="2">
    <location>
        <begin position="9"/>
        <end position="77"/>
    </location>
</feature>
<dbReference type="EMBL" id="VXIV02002978">
    <property type="protein sequence ID" value="KAF6021698.1"/>
    <property type="molecule type" value="Genomic_DNA"/>
</dbReference>
<gene>
    <name evidence="3" type="ORF">EB796_019996</name>
</gene>
<evidence type="ECO:0000313" key="4">
    <source>
        <dbReference type="Proteomes" id="UP000593567"/>
    </source>
</evidence>
<keyword evidence="4" id="KW-1185">Reference proteome</keyword>
<dbReference type="Gene3D" id="1.20.1390.10">
    <property type="entry name" value="PWI domain"/>
    <property type="match status" value="1"/>
</dbReference>
<dbReference type="AlphaFoldDB" id="A0A7J7J8L0"/>
<keyword evidence="1" id="KW-0694">RNA-binding</keyword>
<protein>
    <recommendedName>
        <fullName evidence="2">PWI domain-containing protein</fullName>
    </recommendedName>
</protein>
<dbReference type="Proteomes" id="UP000593567">
    <property type="component" value="Unassembled WGS sequence"/>
</dbReference>
<accession>A0A7J7J8L0</accession>
<dbReference type="PANTHER" id="PTHR14398">
    <property type="entry name" value="RNA RECOGNITION RRM/RNP DOMAIN"/>
    <property type="match status" value="1"/>
</dbReference>
<dbReference type="OrthoDB" id="443401at2759"/>
<name>A0A7J7J8L0_BUGNE</name>
<sequence>MIVEDADCLKDWVIAELSKESIDADPDAVAKYTVALVRKGPDTEEEFKPSICENLSVFLTENTESFVMRLFSVLQDKSYITQTDTTGDPTLTL</sequence>
<dbReference type="PANTHER" id="PTHR14398:SF0">
    <property type="entry name" value="ZINC FINGER PROTEIN SWM"/>
    <property type="match status" value="1"/>
</dbReference>
<dbReference type="InterPro" id="IPR045137">
    <property type="entry name" value="RBM26/27"/>
</dbReference>
<evidence type="ECO:0000313" key="3">
    <source>
        <dbReference type="EMBL" id="KAF6021698.1"/>
    </source>
</evidence>
<reference evidence="3" key="1">
    <citation type="submission" date="2020-06" db="EMBL/GenBank/DDBJ databases">
        <title>Draft genome of Bugula neritina, a colonial animal packing powerful symbionts and potential medicines.</title>
        <authorList>
            <person name="Rayko M."/>
        </authorList>
    </citation>
    <scope>NUCLEOTIDE SEQUENCE [LARGE SCALE GENOMIC DNA]</scope>
    <source>
        <strain evidence="3">Kwan_BN1</strain>
    </source>
</reference>